<dbReference type="GO" id="GO:0005737">
    <property type="term" value="C:cytoplasm"/>
    <property type="evidence" value="ECO:0007669"/>
    <property type="project" value="TreeGrafter"/>
</dbReference>
<reference evidence="3 4" key="1">
    <citation type="submission" date="2019-08" db="EMBL/GenBank/DDBJ databases">
        <authorList>
            <person name="Ye J."/>
        </authorList>
    </citation>
    <scope>NUCLEOTIDE SEQUENCE [LARGE SCALE GENOMIC DNA]</scope>
    <source>
        <strain evidence="3 4">TK008</strain>
    </source>
</reference>
<proteinExistence type="predicted"/>
<gene>
    <name evidence="3" type="ORF">FQV27_13615</name>
</gene>
<comment type="caution">
    <text evidence="3">The sequence shown here is derived from an EMBL/GenBank/DDBJ whole genome shotgun (WGS) entry which is preliminary data.</text>
</comment>
<dbReference type="Gene3D" id="3.30.9.10">
    <property type="entry name" value="D-Amino Acid Oxidase, subunit A, domain 2"/>
    <property type="match status" value="2"/>
</dbReference>
<sequence>MTGPVRIAGAGLAGLACGYELARRGMDVILYERNEPAEAGGVARFAGGMLAPWCEAESADAQVIALGAGAADWWERVTPVTRRGTLVLAPARDRAELDRFARRSTNHRRLRAPEIAELEPALAGRFESGLHFGAEAHLHPRNALADLAAAVIGLGGEIRYGTAAPPRVDLDCTGVAAALPDLRPVRGEMALLDCPEVQLSRTIRLLHPRIPVYLVPRGAGIYMIGATMIESGSTRPASLRSLVEMLSAAFTLDPGFAEAAVIETGTGLRPAFPDNLPRIVQRDRTWHLNGLYRHGFLLAPAMATAFARNFLQEDRHEDHCERRTA</sequence>
<evidence type="ECO:0000256" key="1">
    <source>
        <dbReference type="ARBA" id="ARBA00023002"/>
    </source>
</evidence>
<dbReference type="PROSITE" id="PS51257">
    <property type="entry name" value="PROKAR_LIPOPROTEIN"/>
    <property type="match status" value="1"/>
</dbReference>
<keyword evidence="4" id="KW-1185">Reference proteome</keyword>
<feature type="domain" description="FAD dependent oxidoreductase" evidence="2">
    <location>
        <begin position="7"/>
        <end position="307"/>
    </location>
</feature>
<accession>A0A5C6S1D8</accession>
<name>A0A5C6S1D8_9RHOB</name>
<dbReference type="GO" id="GO:0016491">
    <property type="term" value="F:oxidoreductase activity"/>
    <property type="evidence" value="ECO:0007669"/>
    <property type="project" value="UniProtKB-KW"/>
</dbReference>
<dbReference type="Gene3D" id="3.50.50.60">
    <property type="entry name" value="FAD/NAD(P)-binding domain"/>
    <property type="match status" value="2"/>
</dbReference>
<dbReference type="InterPro" id="IPR036188">
    <property type="entry name" value="FAD/NAD-bd_sf"/>
</dbReference>
<evidence type="ECO:0000259" key="2">
    <source>
        <dbReference type="Pfam" id="PF01266"/>
    </source>
</evidence>
<dbReference type="AlphaFoldDB" id="A0A5C6S1D8"/>
<dbReference type="PANTHER" id="PTHR13847">
    <property type="entry name" value="SARCOSINE DEHYDROGENASE-RELATED"/>
    <property type="match status" value="1"/>
</dbReference>
<protein>
    <submittedName>
        <fullName evidence="3">FAD-dependent oxidoreductase</fullName>
    </submittedName>
</protein>
<dbReference type="EMBL" id="VOPL01000005">
    <property type="protein sequence ID" value="TXB68214.1"/>
    <property type="molecule type" value="Genomic_DNA"/>
</dbReference>
<dbReference type="SUPFAM" id="SSF54373">
    <property type="entry name" value="FAD-linked reductases, C-terminal domain"/>
    <property type="match status" value="1"/>
</dbReference>
<dbReference type="SUPFAM" id="SSF51971">
    <property type="entry name" value="Nucleotide-binding domain"/>
    <property type="match status" value="1"/>
</dbReference>
<organism evidence="3 4">
    <name type="scientific">Paracoccus aurantiacus</name>
    <dbReference type="NCBI Taxonomy" id="2599412"/>
    <lineage>
        <taxon>Bacteria</taxon>
        <taxon>Pseudomonadati</taxon>
        <taxon>Pseudomonadota</taxon>
        <taxon>Alphaproteobacteria</taxon>
        <taxon>Rhodobacterales</taxon>
        <taxon>Paracoccaceae</taxon>
        <taxon>Paracoccus</taxon>
    </lineage>
</organism>
<keyword evidence="1" id="KW-0560">Oxidoreductase</keyword>
<dbReference type="Proteomes" id="UP000321562">
    <property type="component" value="Unassembled WGS sequence"/>
</dbReference>
<dbReference type="InterPro" id="IPR006076">
    <property type="entry name" value="FAD-dep_OxRdtase"/>
</dbReference>
<dbReference type="Pfam" id="PF01266">
    <property type="entry name" value="DAO"/>
    <property type="match status" value="1"/>
</dbReference>
<dbReference type="PANTHER" id="PTHR13847:SF289">
    <property type="entry name" value="GLYCINE OXIDASE"/>
    <property type="match status" value="1"/>
</dbReference>
<dbReference type="OrthoDB" id="9790035at2"/>
<dbReference type="RefSeq" id="WP_147099451.1">
    <property type="nucleotide sequence ID" value="NZ_JBHUFH010000003.1"/>
</dbReference>
<evidence type="ECO:0000313" key="3">
    <source>
        <dbReference type="EMBL" id="TXB68214.1"/>
    </source>
</evidence>
<evidence type="ECO:0000313" key="4">
    <source>
        <dbReference type="Proteomes" id="UP000321562"/>
    </source>
</evidence>